<gene>
    <name evidence="2" type="ORF">Pflav_014980</name>
</gene>
<sequence>MDEKERYDTDREARHDVAADAGRLRKRPTEAMAHFVGTVLYSTHSIDHRTERERKPQPEEDDGPAA</sequence>
<dbReference type="KEGG" id="pfla:Pflav_014980"/>
<reference evidence="2 3" key="1">
    <citation type="submission" date="2020-03" db="EMBL/GenBank/DDBJ databases">
        <title>Whole genome shotgun sequence of Phytohabitans flavus NBRC 107702.</title>
        <authorList>
            <person name="Komaki H."/>
            <person name="Tamura T."/>
        </authorList>
    </citation>
    <scope>NUCLEOTIDE SEQUENCE [LARGE SCALE GENOMIC DNA]</scope>
    <source>
        <strain evidence="2 3">NBRC 107702</strain>
    </source>
</reference>
<name>A0A6F8XMS6_9ACTN</name>
<reference evidence="2 3" key="2">
    <citation type="submission" date="2020-03" db="EMBL/GenBank/DDBJ databases">
        <authorList>
            <person name="Ichikawa N."/>
            <person name="Kimura A."/>
            <person name="Kitahashi Y."/>
            <person name="Uohara A."/>
        </authorList>
    </citation>
    <scope>NUCLEOTIDE SEQUENCE [LARGE SCALE GENOMIC DNA]</scope>
    <source>
        <strain evidence="2 3">NBRC 107702</strain>
    </source>
</reference>
<keyword evidence="3" id="KW-1185">Reference proteome</keyword>
<feature type="compositionally biased region" description="Basic and acidic residues" evidence="1">
    <location>
        <begin position="45"/>
        <end position="58"/>
    </location>
</feature>
<dbReference type="EMBL" id="AP022870">
    <property type="protein sequence ID" value="BCB75088.1"/>
    <property type="molecule type" value="Genomic_DNA"/>
</dbReference>
<evidence type="ECO:0000313" key="2">
    <source>
        <dbReference type="EMBL" id="BCB75088.1"/>
    </source>
</evidence>
<proteinExistence type="predicted"/>
<dbReference type="RefSeq" id="WP_173034672.1">
    <property type="nucleotide sequence ID" value="NZ_AP022870.1"/>
</dbReference>
<feature type="compositionally biased region" description="Basic and acidic residues" evidence="1">
    <location>
        <begin position="1"/>
        <end position="18"/>
    </location>
</feature>
<organism evidence="2 3">
    <name type="scientific">Phytohabitans flavus</name>
    <dbReference type="NCBI Taxonomy" id="1076124"/>
    <lineage>
        <taxon>Bacteria</taxon>
        <taxon>Bacillati</taxon>
        <taxon>Actinomycetota</taxon>
        <taxon>Actinomycetes</taxon>
        <taxon>Micromonosporales</taxon>
        <taxon>Micromonosporaceae</taxon>
    </lineage>
</organism>
<feature type="region of interest" description="Disordered" evidence="1">
    <location>
        <begin position="42"/>
        <end position="66"/>
    </location>
</feature>
<accession>A0A6F8XMS6</accession>
<evidence type="ECO:0000256" key="1">
    <source>
        <dbReference type="SAM" id="MobiDB-lite"/>
    </source>
</evidence>
<protein>
    <submittedName>
        <fullName evidence="2">Uncharacterized protein</fullName>
    </submittedName>
</protein>
<dbReference type="Proteomes" id="UP000502508">
    <property type="component" value="Chromosome"/>
</dbReference>
<evidence type="ECO:0000313" key="3">
    <source>
        <dbReference type="Proteomes" id="UP000502508"/>
    </source>
</evidence>
<dbReference type="AlphaFoldDB" id="A0A6F8XMS6"/>
<feature type="region of interest" description="Disordered" evidence="1">
    <location>
        <begin position="1"/>
        <end position="25"/>
    </location>
</feature>